<dbReference type="EMBL" id="LWBO01000001">
    <property type="protein sequence ID" value="OQP55664.1"/>
    <property type="molecule type" value="Genomic_DNA"/>
</dbReference>
<dbReference type="Proteomes" id="UP000192277">
    <property type="component" value="Unassembled WGS sequence"/>
</dbReference>
<accession>A0ABX3P640</accession>
<keyword evidence="2" id="KW-1185">Reference proteome</keyword>
<sequence>MGRISKKGSIGSISGTVNDVVLSEWNNIPVVRSRPKRTNKPATNGQQVQQGKMATAVKFATAVKKVFAVGFQDFAVKMSGYNAGTRDLLFNGITGESPNYSINYKLVFVSRGRLHTEANATARAAPGQVTFTWTYEVAENVAADDKALLVVYCEALGACLFTLKGPDRSTGTASISVARFKGYEVQTWLAFISPDGANTSPSVYTGAVTIS</sequence>
<evidence type="ECO:0000313" key="2">
    <source>
        <dbReference type="Proteomes" id="UP000192277"/>
    </source>
</evidence>
<organism evidence="1 2">
    <name type="scientific">Niastella koreensis</name>
    <dbReference type="NCBI Taxonomy" id="354356"/>
    <lineage>
        <taxon>Bacteria</taxon>
        <taxon>Pseudomonadati</taxon>
        <taxon>Bacteroidota</taxon>
        <taxon>Chitinophagia</taxon>
        <taxon>Chitinophagales</taxon>
        <taxon>Chitinophagaceae</taxon>
        <taxon>Niastella</taxon>
    </lineage>
</organism>
<dbReference type="Pfam" id="PF19781">
    <property type="entry name" value="DUF6266"/>
    <property type="match status" value="1"/>
</dbReference>
<name>A0ABX3P640_9BACT</name>
<reference evidence="1 2" key="1">
    <citation type="submission" date="2016-04" db="EMBL/GenBank/DDBJ databases">
        <authorList>
            <person name="Chen L."/>
            <person name="Zhuang W."/>
            <person name="Wang G."/>
        </authorList>
    </citation>
    <scope>NUCLEOTIDE SEQUENCE [LARGE SCALE GENOMIC DNA]</scope>
    <source>
        <strain evidence="2">GR20</strain>
    </source>
</reference>
<gene>
    <name evidence="1" type="ORF">A4D02_05015</name>
</gene>
<dbReference type="InterPro" id="IPR046233">
    <property type="entry name" value="DUF6266"/>
</dbReference>
<comment type="caution">
    <text evidence="1">The sequence shown here is derived from an EMBL/GenBank/DDBJ whole genome shotgun (WGS) entry which is preliminary data.</text>
</comment>
<proteinExistence type="predicted"/>
<protein>
    <recommendedName>
        <fullName evidence="3">Capsid protein</fullName>
    </recommendedName>
</protein>
<evidence type="ECO:0000313" key="1">
    <source>
        <dbReference type="EMBL" id="OQP55664.1"/>
    </source>
</evidence>
<evidence type="ECO:0008006" key="3">
    <source>
        <dbReference type="Google" id="ProtNLM"/>
    </source>
</evidence>
<dbReference type="RefSeq" id="WP_014223294.1">
    <property type="nucleotide sequence ID" value="NZ_LWBO01000001.1"/>
</dbReference>